<dbReference type="PANTHER" id="PTHR35340">
    <property type="entry name" value="PQQ ENZYME REPEAT PROTEIN-RELATED"/>
    <property type="match status" value="1"/>
</dbReference>
<keyword evidence="2" id="KW-1185">Reference proteome</keyword>
<dbReference type="PANTHER" id="PTHR35340:SF6">
    <property type="entry name" value="ASST-DOMAIN-CONTAINING PROTEIN"/>
    <property type="match status" value="1"/>
</dbReference>
<dbReference type="RefSeq" id="WP_182848648.1">
    <property type="nucleotide sequence ID" value="NZ_BAAALP010000075.1"/>
</dbReference>
<dbReference type="InterPro" id="IPR053143">
    <property type="entry name" value="Arylsulfate_ST"/>
</dbReference>
<dbReference type="Pfam" id="PF14269">
    <property type="entry name" value="Arylsulfotran_2"/>
    <property type="match status" value="1"/>
</dbReference>
<accession>A0A7W3LYU3</accession>
<sequence length="465" mass="50590">MNHVAAEPDVPATTPMPDYSEIPRITVTRSSADVAPGFLFISPQSMFEPAVPHGPQIVDNQGRLVWFRPVPEGQYATNVRVQRYRGEPVITWWQGTATDTGVGVGTAYIADLNYQIIASVQVGGGHSADLHEFLLTDRDTALVVSYQERSVDLSELDGPADGTLIDGVVEEIDVATGEVLLHWSGLEHIPVQESDMPVVMSLATGQPYDYLHLNAVSIDDDGHLLITARISSAVYKVHRQTGEVLWKLGSGYSTFVLGVGARVNWPHDGQAVGDGVYRIFDNGANNMIEGYESRVVWVRADTETGVATHVRTLTHPEHLSSVAEGNAQELPNGNVLVGWGRVGRISEFSPDGELLFEAETPSGPGWTTYRAFRQEWEGRPATPPEVRFDGEHVHAFWNGATGVARWRLLAGDTEDALREADVVDWDGLDTTIKLPEAGRAGFVRLEALDADGKVIDASPVTRVGA</sequence>
<name>A0A7W3LYU3_ACTNM</name>
<comment type="caution">
    <text evidence="1">The sequence shown here is derived from an EMBL/GenBank/DDBJ whole genome shotgun (WGS) entry which is preliminary data.</text>
</comment>
<protein>
    <recommendedName>
        <fullName evidence="3">Arylsulfotransferase</fullName>
    </recommendedName>
</protein>
<evidence type="ECO:0000313" key="2">
    <source>
        <dbReference type="Proteomes" id="UP000572680"/>
    </source>
</evidence>
<dbReference type="InterPro" id="IPR039535">
    <property type="entry name" value="ASST-like"/>
</dbReference>
<proteinExistence type="predicted"/>
<dbReference type="SUPFAM" id="SSF63829">
    <property type="entry name" value="Calcium-dependent phosphotriesterase"/>
    <property type="match status" value="1"/>
</dbReference>
<evidence type="ECO:0000313" key="1">
    <source>
        <dbReference type="EMBL" id="MBA8956754.1"/>
    </source>
</evidence>
<gene>
    <name evidence="1" type="ORF">HNR61_008444</name>
</gene>
<dbReference type="AlphaFoldDB" id="A0A7W3LYU3"/>
<reference evidence="1 2" key="1">
    <citation type="submission" date="2020-08" db="EMBL/GenBank/DDBJ databases">
        <title>Genomic Encyclopedia of Type Strains, Phase IV (KMG-IV): sequencing the most valuable type-strain genomes for metagenomic binning, comparative biology and taxonomic classification.</title>
        <authorList>
            <person name="Goeker M."/>
        </authorList>
    </citation>
    <scope>NUCLEOTIDE SEQUENCE [LARGE SCALE GENOMIC DNA]</scope>
    <source>
        <strain evidence="1 2">DSM 44197</strain>
    </source>
</reference>
<dbReference type="EMBL" id="JACJIA010000018">
    <property type="protein sequence ID" value="MBA8956754.1"/>
    <property type="molecule type" value="Genomic_DNA"/>
</dbReference>
<dbReference type="Proteomes" id="UP000572680">
    <property type="component" value="Unassembled WGS sequence"/>
</dbReference>
<organism evidence="1 2">
    <name type="scientific">Actinomadura namibiensis</name>
    <dbReference type="NCBI Taxonomy" id="182080"/>
    <lineage>
        <taxon>Bacteria</taxon>
        <taxon>Bacillati</taxon>
        <taxon>Actinomycetota</taxon>
        <taxon>Actinomycetes</taxon>
        <taxon>Streptosporangiales</taxon>
        <taxon>Thermomonosporaceae</taxon>
        <taxon>Actinomadura</taxon>
    </lineage>
</organism>
<evidence type="ECO:0008006" key="3">
    <source>
        <dbReference type="Google" id="ProtNLM"/>
    </source>
</evidence>